<evidence type="ECO:0000259" key="8">
    <source>
        <dbReference type="PROSITE" id="PS51671"/>
    </source>
</evidence>
<feature type="region of interest" description="Disordered" evidence="7">
    <location>
        <begin position="1"/>
        <end position="41"/>
    </location>
</feature>
<name>A0A9Q1C824_HOLLE</name>
<evidence type="ECO:0000256" key="7">
    <source>
        <dbReference type="SAM" id="MobiDB-lite"/>
    </source>
</evidence>
<dbReference type="GO" id="GO:0003941">
    <property type="term" value="F:L-serine ammonia-lyase activity"/>
    <property type="evidence" value="ECO:0007669"/>
    <property type="project" value="TreeGrafter"/>
</dbReference>
<evidence type="ECO:0000256" key="1">
    <source>
        <dbReference type="ARBA" id="ARBA00001933"/>
    </source>
</evidence>
<dbReference type="GO" id="GO:0009097">
    <property type="term" value="P:isoleucine biosynthetic process"/>
    <property type="evidence" value="ECO:0007669"/>
    <property type="project" value="TreeGrafter"/>
</dbReference>
<feature type="compositionally biased region" description="Basic and acidic residues" evidence="7">
    <location>
        <begin position="31"/>
        <end position="41"/>
    </location>
</feature>
<protein>
    <recommendedName>
        <fullName evidence="5">L-serine deaminase</fullName>
    </recommendedName>
    <alternativeName>
        <fullName evidence="6">L-threonine dehydratase</fullName>
    </alternativeName>
</protein>
<dbReference type="GO" id="GO:0006565">
    <property type="term" value="P:L-serine catabolic process"/>
    <property type="evidence" value="ECO:0007669"/>
    <property type="project" value="TreeGrafter"/>
</dbReference>
<evidence type="ECO:0000256" key="6">
    <source>
        <dbReference type="ARBA" id="ARBA00042605"/>
    </source>
</evidence>
<dbReference type="SUPFAM" id="SSF53686">
    <property type="entry name" value="Tryptophan synthase beta subunit-like PLP-dependent enzymes"/>
    <property type="match status" value="1"/>
</dbReference>
<dbReference type="InterPro" id="IPR036052">
    <property type="entry name" value="TrpB-like_PALP_sf"/>
</dbReference>
<dbReference type="Pfam" id="PF00291">
    <property type="entry name" value="PALP"/>
    <property type="match status" value="1"/>
</dbReference>
<accession>A0A9Q1C824</accession>
<comment type="cofactor">
    <cofactor evidence="1">
        <name>pyridoxal 5'-phosphate</name>
        <dbReference type="ChEBI" id="CHEBI:597326"/>
    </cofactor>
</comment>
<comment type="caution">
    <text evidence="9">The sequence shown here is derived from an EMBL/GenBank/DDBJ whole genome shotgun (WGS) entry which is preliminary data.</text>
</comment>
<reference evidence="9" key="1">
    <citation type="submission" date="2021-10" db="EMBL/GenBank/DDBJ databases">
        <title>Tropical sea cucumber genome reveals ecological adaptation and Cuvierian tubules defense mechanism.</title>
        <authorList>
            <person name="Chen T."/>
        </authorList>
    </citation>
    <scope>NUCLEOTIDE SEQUENCE</scope>
    <source>
        <strain evidence="9">Nanhai2018</strain>
        <tissue evidence="9">Muscle</tissue>
    </source>
</reference>
<dbReference type="InterPro" id="IPR001926">
    <property type="entry name" value="TrpB-like_PALP"/>
</dbReference>
<dbReference type="InterPro" id="IPR002912">
    <property type="entry name" value="ACT_dom"/>
</dbReference>
<keyword evidence="3" id="KW-0663">Pyridoxal phosphate</keyword>
<dbReference type="OrthoDB" id="4418812at2759"/>
<dbReference type="GO" id="GO:0006567">
    <property type="term" value="P:L-threonine catabolic process"/>
    <property type="evidence" value="ECO:0007669"/>
    <property type="project" value="TreeGrafter"/>
</dbReference>
<evidence type="ECO:0000313" key="10">
    <source>
        <dbReference type="Proteomes" id="UP001152320"/>
    </source>
</evidence>
<dbReference type="Pfam" id="PF01842">
    <property type="entry name" value="ACT"/>
    <property type="match status" value="1"/>
</dbReference>
<dbReference type="EMBL" id="JAIZAY010000006">
    <property type="protein sequence ID" value="KAJ8040451.1"/>
    <property type="molecule type" value="Genomic_DNA"/>
</dbReference>
<proteinExistence type="inferred from homology"/>
<feature type="domain" description="ACT" evidence="8">
    <location>
        <begin position="393"/>
        <end position="472"/>
    </location>
</feature>
<organism evidence="9 10">
    <name type="scientific">Holothuria leucospilota</name>
    <name type="common">Black long sea cucumber</name>
    <name type="synonym">Mertensiothuria leucospilota</name>
    <dbReference type="NCBI Taxonomy" id="206669"/>
    <lineage>
        <taxon>Eukaryota</taxon>
        <taxon>Metazoa</taxon>
        <taxon>Echinodermata</taxon>
        <taxon>Eleutherozoa</taxon>
        <taxon>Echinozoa</taxon>
        <taxon>Holothuroidea</taxon>
        <taxon>Aspidochirotacea</taxon>
        <taxon>Aspidochirotida</taxon>
        <taxon>Holothuriidae</taxon>
        <taxon>Holothuria</taxon>
    </lineage>
</organism>
<dbReference type="AlphaFoldDB" id="A0A9Q1C824"/>
<sequence length="472" mass="50764">MPSTAVDPSEAKEQPQLNGSELSNGKSCEPAVREEDLRDASCDPSNPVVIKFQDVSAAAYKIRNGVQRTPCQRSRLSEILGLDLYIKSDYQQITGSFKERGARNTLLMLSQVSMNASFGVENDIYFSQKEQRKKGVIAASAGNHALALSYHGKDLEIPVYVVMPLIAPIMKVSMCRQYGADVIVHGEDISVSKTHAMRLAKEKDLTYINGYDNPNIISGQGTMGLEIIEQVSDLDAVVIPVGGGGLIAGMAVAIKNLSPGTKIIGVESEQCSSFSSALKVGHPVHTTTGPTLADGLAVPEVGVNAFVTAKDLVDKVITVSEELIALAILRLVEVEKAVIEGAGACGLAALLSDQLPELKGKKVAIPLCGGNIDTTVLGRVLERGLAADGRLCRFVVTVSDRPGGIADLTRLLADYGASIKDIFHERAWLKSEVFHVQVKVVVETRDAEHSAEIEKRLREKYSRVLWGSSLKF</sequence>
<dbReference type="PROSITE" id="PS51671">
    <property type="entry name" value="ACT"/>
    <property type="match status" value="1"/>
</dbReference>
<evidence type="ECO:0000256" key="3">
    <source>
        <dbReference type="ARBA" id="ARBA00022898"/>
    </source>
</evidence>
<dbReference type="FunFam" id="3.40.50.1100:FF:000007">
    <property type="entry name" value="L-threonine dehydratase catabolic TdcB"/>
    <property type="match status" value="1"/>
</dbReference>
<dbReference type="Gene3D" id="3.40.50.1100">
    <property type="match status" value="2"/>
</dbReference>
<keyword evidence="4" id="KW-0456">Lyase</keyword>
<dbReference type="InterPro" id="IPR050147">
    <property type="entry name" value="Ser/Thr_Dehydratase"/>
</dbReference>
<dbReference type="InterPro" id="IPR044561">
    <property type="entry name" value="ACT_ThrD-II-like"/>
</dbReference>
<gene>
    <name evidence="9" type="ORF">HOLleu_14745</name>
</gene>
<evidence type="ECO:0000313" key="9">
    <source>
        <dbReference type="EMBL" id="KAJ8040451.1"/>
    </source>
</evidence>
<dbReference type="CDD" id="cd04886">
    <property type="entry name" value="ACT_ThrD-II-like"/>
    <property type="match status" value="1"/>
</dbReference>
<feature type="compositionally biased region" description="Polar residues" evidence="7">
    <location>
        <begin position="15"/>
        <end position="26"/>
    </location>
</feature>
<dbReference type="PANTHER" id="PTHR48078:SF19">
    <property type="entry name" value="ACT DOMAIN-CONTAINING PROTEIN"/>
    <property type="match status" value="1"/>
</dbReference>
<dbReference type="GO" id="GO:0004794">
    <property type="term" value="F:threonine deaminase activity"/>
    <property type="evidence" value="ECO:0007669"/>
    <property type="project" value="TreeGrafter"/>
</dbReference>
<evidence type="ECO:0000256" key="2">
    <source>
        <dbReference type="ARBA" id="ARBA00010869"/>
    </source>
</evidence>
<dbReference type="CDD" id="cd01562">
    <property type="entry name" value="Thr-dehyd"/>
    <property type="match status" value="1"/>
</dbReference>
<dbReference type="Proteomes" id="UP001152320">
    <property type="component" value="Chromosome 6"/>
</dbReference>
<keyword evidence="10" id="KW-1185">Reference proteome</keyword>
<dbReference type="PANTHER" id="PTHR48078">
    <property type="entry name" value="THREONINE DEHYDRATASE, MITOCHONDRIAL-RELATED"/>
    <property type="match status" value="1"/>
</dbReference>
<evidence type="ECO:0000256" key="4">
    <source>
        <dbReference type="ARBA" id="ARBA00023239"/>
    </source>
</evidence>
<comment type="similarity">
    <text evidence="2">Belongs to the serine/threonine dehydratase family.</text>
</comment>
<evidence type="ECO:0000256" key="5">
    <source>
        <dbReference type="ARBA" id="ARBA00041766"/>
    </source>
</evidence>